<comment type="subcellular location">
    <subcellularLocation>
        <location evidence="1">Cytoplasm</location>
    </subcellularLocation>
</comment>
<keyword evidence="4" id="KW-0677">Repeat</keyword>
<evidence type="ECO:0000256" key="1">
    <source>
        <dbReference type="ARBA" id="ARBA00004496"/>
    </source>
</evidence>
<sequence length="366" mass="39181">MSSEAPASEAAPTGCDSVGVPAGSSVPVLKSTLSVGESLLPDRSEQGASSLAYYTKCVDSAVHDYLCESLKASEVIEKVRALDTPIFADVFVLRSIQHVIPMGEAKQADVAQLLTIAYDSRIFSRQQCTRAFEKLLQQAVGFKQAVDGSIEEALFAFFTAAADDGWVEPSFLSKLPEYFVKNLPPLIRDADPVLAYNEERLRKYKQACVQVVEEALAEGSSDTVVDFLQTNAGQNATKGAQACGSNPASGAPGGMPPPPPATVIVPPITNELIKHEFVRRLLANGLSSNSPTEREMVSKMLSELYGLYLSPDDVQLGVVRLLASLSDLVLDCPDASTSLSKFISLPLDDIGPPRPGPEVLKDLDVH</sequence>
<dbReference type="VEuPathDB" id="CryptoDB:GNI_184850"/>
<keyword evidence="9" id="KW-1185">Reference proteome</keyword>
<keyword evidence="5" id="KW-0539">Nucleus</keyword>
<dbReference type="eggNOG" id="KOG0403">
    <property type="taxonomic scope" value="Eukaryota"/>
</dbReference>
<protein>
    <submittedName>
        <fullName evidence="8">MA3 domain protein</fullName>
    </submittedName>
</protein>
<evidence type="ECO:0000256" key="6">
    <source>
        <dbReference type="SAM" id="MobiDB-lite"/>
    </source>
</evidence>
<evidence type="ECO:0000259" key="7">
    <source>
        <dbReference type="PROSITE" id="PS51366"/>
    </source>
</evidence>
<dbReference type="RefSeq" id="XP_011133594.1">
    <property type="nucleotide sequence ID" value="XM_011135292.1"/>
</dbReference>
<dbReference type="OrthoDB" id="414546at2759"/>
<keyword evidence="3" id="KW-0963">Cytoplasm</keyword>
<feature type="region of interest" description="Disordered" evidence="6">
    <location>
        <begin position="238"/>
        <end position="261"/>
    </location>
</feature>
<dbReference type="PANTHER" id="PTHR12626:SF0">
    <property type="entry name" value="PROGRAMMED CELL DEATH PROTEIN 4"/>
    <property type="match status" value="1"/>
</dbReference>
<gene>
    <name evidence="8" type="ORF">GNI_184850</name>
</gene>
<evidence type="ECO:0000256" key="5">
    <source>
        <dbReference type="ARBA" id="ARBA00023242"/>
    </source>
</evidence>
<comment type="caution">
    <text evidence="8">The sequence shown here is derived from an EMBL/GenBank/DDBJ whole genome shotgun (WGS) entry which is preliminary data.</text>
</comment>
<dbReference type="Proteomes" id="UP000019763">
    <property type="component" value="Unassembled WGS sequence"/>
</dbReference>
<dbReference type="Gene3D" id="1.25.40.180">
    <property type="match status" value="2"/>
</dbReference>
<dbReference type="EMBL" id="AFNH02001400">
    <property type="protein sequence ID" value="EZG43153.1"/>
    <property type="molecule type" value="Genomic_DNA"/>
</dbReference>
<dbReference type="Pfam" id="PF02847">
    <property type="entry name" value="MA3"/>
    <property type="match status" value="1"/>
</dbReference>
<feature type="domain" description="MI" evidence="7">
    <location>
        <begin position="53"/>
        <end position="177"/>
    </location>
</feature>
<evidence type="ECO:0000313" key="9">
    <source>
        <dbReference type="Proteomes" id="UP000019763"/>
    </source>
</evidence>
<dbReference type="SUPFAM" id="SSF48371">
    <property type="entry name" value="ARM repeat"/>
    <property type="match status" value="2"/>
</dbReference>
<dbReference type="PROSITE" id="PS51366">
    <property type="entry name" value="MI"/>
    <property type="match status" value="1"/>
</dbReference>
<name>A0A023AXG8_GRENI</name>
<dbReference type="GO" id="GO:0045892">
    <property type="term" value="P:negative regulation of DNA-templated transcription"/>
    <property type="evidence" value="ECO:0007669"/>
    <property type="project" value="InterPro"/>
</dbReference>
<dbReference type="InterPro" id="IPR039778">
    <property type="entry name" value="PDCD4"/>
</dbReference>
<dbReference type="PANTHER" id="PTHR12626">
    <property type="entry name" value="PROGRAMMED CELL DEATH 4"/>
    <property type="match status" value="1"/>
</dbReference>
<dbReference type="GO" id="GO:0005737">
    <property type="term" value="C:cytoplasm"/>
    <property type="evidence" value="ECO:0007669"/>
    <property type="project" value="UniProtKB-SubCell"/>
</dbReference>
<reference evidence="8" key="1">
    <citation type="submission" date="2013-12" db="EMBL/GenBank/DDBJ databases">
        <authorList>
            <person name="Omoto C.K."/>
            <person name="Sibley D."/>
            <person name="Venepally P."/>
            <person name="Hadjithomas M."/>
            <person name="Karamycheva S."/>
            <person name="Brunk B."/>
            <person name="Roos D."/>
            <person name="Caler E."/>
            <person name="Lorenzi H."/>
        </authorList>
    </citation>
    <scope>NUCLEOTIDE SEQUENCE</scope>
</reference>
<organism evidence="8 9">
    <name type="scientific">Gregarina niphandrodes</name>
    <name type="common">Septate eugregarine</name>
    <dbReference type="NCBI Taxonomy" id="110365"/>
    <lineage>
        <taxon>Eukaryota</taxon>
        <taxon>Sar</taxon>
        <taxon>Alveolata</taxon>
        <taxon>Apicomplexa</taxon>
        <taxon>Conoidasida</taxon>
        <taxon>Gregarinasina</taxon>
        <taxon>Eugregarinorida</taxon>
        <taxon>Gregarinidae</taxon>
        <taxon>Gregarina</taxon>
    </lineage>
</organism>
<dbReference type="GeneID" id="22916166"/>
<comment type="similarity">
    <text evidence="2">Belongs to the PDCD4 family.</text>
</comment>
<evidence type="ECO:0000256" key="2">
    <source>
        <dbReference type="ARBA" id="ARBA00005497"/>
    </source>
</evidence>
<proteinExistence type="inferred from homology"/>
<dbReference type="InterPro" id="IPR016024">
    <property type="entry name" value="ARM-type_fold"/>
</dbReference>
<accession>A0A023AXG8</accession>
<dbReference type="AlphaFoldDB" id="A0A023AXG8"/>
<dbReference type="InterPro" id="IPR003891">
    <property type="entry name" value="Initiation_fac_eIF4g_MI"/>
</dbReference>
<evidence type="ECO:0000256" key="3">
    <source>
        <dbReference type="ARBA" id="ARBA00022490"/>
    </source>
</evidence>
<evidence type="ECO:0000313" key="8">
    <source>
        <dbReference type="EMBL" id="EZG43153.1"/>
    </source>
</evidence>
<evidence type="ECO:0000256" key="4">
    <source>
        <dbReference type="ARBA" id="ARBA00022737"/>
    </source>
</evidence>